<evidence type="ECO:0000259" key="4">
    <source>
        <dbReference type="PROSITE" id="PS50887"/>
    </source>
</evidence>
<dbReference type="NCBIfam" id="NF007474">
    <property type="entry name" value="PRK10060.1"/>
    <property type="match status" value="1"/>
</dbReference>
<dbReference type="PROSITE" id="PS50887">
    <property type="entry name" value="GGDEF"/>
    <property type="match status" value="1"/>
</dbReference>
<dbReference type="Proteomes" id="UP000198844">
    <property type="component" value="Unassembled WGS sequence"/>
</dbReference>
<protein>
    <submittedName>
        <fullName evidence="5">Diguanylate cyclase/phosphodiesterase</fullName>
    </submittedName>
</protein>
<dbReference type="SMART" id="SM00091">
    <property type="entry name" value="PAS"/>
    <property type="match status" value="1"/>
</dbReference>
<dbReference type="Gene3D" id="3.30.450.20">
    <property type="entry name" value="PAS domain"/>
    <property type="match status" value="1"/>
</dbReference>
<dbReference type="AlphaFoldDB" id="A0A1I7DR78"/>
<dbReference type="CDD" id="cd01948">
    <property type="entry name" value="EAL"/>
    <property type="match status" value="1"/>
</dbReference>
<dbReference type="InterPro" id="IPR029787">
    <property type="entry name" value="Nucleotide_cyclase"/>
</dbReference>
<evidence type="ECO:0000256" key="1">
    <source>
        <dbReference type="ARBA" id="ARBA00051114"/>
    </source>
</evidence>
<sequence>MFIGPKASRFATMGSVFKYDEDCLPPPHLYGWLIGTPPGDLMNDDQHDQVLFAQFGTSSPCWRLSNDSNALELTPVTGDVPANVAIPLNPQQASQIRCLTGITSHLVLDVRLFGEPLRLHLVGKKLASNTWAGTASAYDDTESVARDLVHGLSFAEQVVSEVNSVVVIVDRHGRIQRFNRLAEELTGVKEEDIVGRNVWALFMSTESGAASSQNITGFFNRGVSYEVERRVKTLRGERLFLFRNKFVHSGSGVEEQFLICSGTDITEERLAQERLTELANTDSLTGLANRNAIQDKISAAIEAAAPGESVGVLFLDLDNFKKVNDHYGHVFGDRLIRDVSSAISTCLNEGDVLARLGGDEFIVLAAQGTAHDLEATAQRILERLRTPFSLGLVEVYTGCSIGIARYPEHGNDLESLIRSADTAMYVAKDEGKRTYRVFSPDMNRKVAEYMWLDTNLRRGLEEGQLTLHYQPKLVLATGAVQGVEALVRWNSPERGQIMPVEFIRYAEESGLIGVLGRWVMETAAKQAAKWKADGYNLRIAINVSARQLVDTAVVRHFSEALQRANLDPCLIDLELTESCLIEDEAAAIDLIKQFRQLGAQVHLDDFGTGYSSLSQLGRIPLDVIKLDRSFVRSINADTKAQALVRSMVVVAQELNFKVVAEGIETESEEVFMRGLGVDYVQGFLYGQAMPVAEFERWLQDRQKLRLIA</sequence>
<evidence type="ECO:0000259" key="2">
    <source>
        <dbReference type="PROSITE" id="PS50112"/>
    </source>
</evidence>
<dbReference type="InterPro" id="IPR052155">
    <property type="entry name" value="Biofilm_reg_signaling"/>
</dbReference>
<dbReference type="SUPFAM" id="SSF141868">
    <property type="entry name" value="EAL domain-like"/>
    <property type="match status" value="1"/>
</dbReference>
<gene>
    <name evidence="5" type="ORF">SAMN05192563_101162</name>
</gene>
<dbReference type="NCBIfam" id="TIGR00229">
    <property type="entry name" value="sensory_box"/>
    <property type="match status" value="1"/>
</dbReference>
<comment type="catalytic activity">
    <reaction evidence="1">
        <text>3',3'-c-di-GMP + H2O = 5'-phosphoguanylyl(3'-&gt;5')guanosine + H(+)</text>
        <dbReference type="Rhea" id="RHEA:24902"/>
        <dbReference type="ChEBI" id="CHEBI:15377"/>
        <dbReference type="ChEBI" id="CHEBI:15378"/>
        <dbReference type="ChEBI" id="CHEBI:58754"/>
        <dbReference type="ChEBI" id="CHEBI:58805"/>
        <dbReference type="EC" id="3.1.4.52"/>
    </reaction>
    <physiologicalReaction direction="left-to-right" evidence="1">
        <dbReference type="Rhea" id="RHEA:24903"/>
    </physiologicalReaction>
</comment>
<dbReference type="GO" id="GO:0071732">
    <property type="term" value="P:cellular response to nitric oxide"/>
    <property type="evidence" value="ECO:0007669"/>
    <property type="project" value="UniProtKB-ARBA"/>
</dbReference>
<dbReference type="InterPro" id="IPR043128">
    <property type="entry name" value="Rev_trsase/Diguanyl_cyclase"/>
</dbReference>
<dbReference type="InterPro" id="IPR035919">
    <property type="entry name" value="EAL_sf"/>
</dbReference>
<dbReference type="PROSITE" id="PS50883">
    <property type="entry name" value="EAL"/>
    <property type="match status" value="1"/>
</dbReference>
<reference evidence="5 6" key="1">
    <citation type="submission" date="2016-10" db="EMBL/GenBank/DDBJ databases">
        <authorList>
            <person name="de Groot N.N."/>
        </authorList>
    </citation>
    <scope>NUCLEOTIDE SEQUENCE [LARGE SCALE GENOMIC DNA]</scope>
    <source>
        <strain evidence="5 6">LMG 27731</strain>
    </source>
</reference>
<dbReference type="SUPFAM" id="SSF55785">
    <property type="entry name" value="PYP-like sensor domain (PAS domain)"/>
    <property type="match status" value="1"/>
</dbReference>
<dbReference type="SMART" id="SM00052">
    <property type="entry name" value="EAL"/>
    <property type="match status" value="1"/>
</dbReference>
<dbReference type="FunFam" id="3.20.20.450:FF:000001">
    <property type="entry name" value="Cyclic di-GMP phosphodiesterase yahA"/>
    <property type="match status" value="1"/>
</dbReference>
<dbReference type="Gene3D" id="3.20.20.450">
    <property type="entry name" value="EAL domain"/>
    <property type="match status" value="1"/>
</dbReference>
<dbReference type="SUPFAM" id="SSF55073">
    <property type="entry name" value="Nucleotide cyclase"/>
    <property type="match status" value="1"/>
</dbReference>
<name>A0A1I7DR78_9BURK</name>
<dbReference type="Pfam" id="PF13426">
    <property type="entry name" value="PAS_9"/>
    <property type="match status" value="1"/>
</dbReference>
<feature type="domain" description="EAL" evidence="3">
    <location>
        <begin position="449"/>
        <end position="702"/>
    </location>
</feature>
<accession>A0A1I7DR78</accession>
<dbReference type="GO" id="GO:0071111">
    <property type="term" value="F:cyclic-guanylate-specific phosphodiesterase activity"/>
    <property type="evidence" value="ECO:0007669"/>
    <property type="project" value="UniProtKB-EC"/>
</dbReference>
<dbReference type="PANTHER" id="PTHR44757:SF11">
    <property type="entry name" value="CYCLIC DI-GMP PHOSPHODIESTERASE PDER"/>
    <property type="match status" value="1"/>
</dbReference>
<dbReference type="CDD" id="cd00130">
    <property type="entry name" value="PAS"/>
    <property type="match status" value="1"/>
</dbReference>
<dbReference type="PROSITE" id="PS50112">
    <property type="entry name" value="PAS"/>
    <property type="match status" value="1"/>
</dbReference>
<dbReference type="CDD" id="cd01949">
    <property type="entry name" value="GGDEF"/>
    <property type="match status" value="1"/>
</dbReference>
<dbReference type="InterPro" id="IPR001633">
    <property type="entry name" value="EAL_dom"/>
</dbReference>
<evidence type="ECO:0000313" key="6">
    <source>
        <dbReference type="Proteomes" id="UP000198844"/>
    </source>
</evidence>
<feature type="domain" description="PAS" evidence="2">
    <location>
        <begin position="151"/>
        <end position="222"/>
    </location>
</feature>
<evidence type="ECO:0000313" key="5">
    <source>
        <dbReference type="EMBL" id="SFU14187.1"/>
    </source>
</evidence>
<dbReference type="NCBIfam" id="TIGR00254">
    <property type="entry name" value="GGDEF"/>
    <property type="match status" value="1"/>
</dbReference>
<organism evidence="5 6">
    <name type="scientific">Paraburkholderia aspalathi</name>
    <dbReference type="NCBI Taxonomy" id="1324617"/>
    <lineage>
        <taxon>Bacteria</taxon>
        <taxon>Pseudomonadati</taxon>
        <taxon>Pseudomonadota</taxon>
        <taxon>Betaproteobacteria</taxon>
        <taxon>Burkholderiales</taxon>
        <taxon>Burkholderiaceae</taxon>
        <taxon>Paraburkholderia</taxon>
    </lineage>
</organism>
<proteinExistence type="predicted"/>
<dbReference type="SMART" id="SM00267">
    <property type="entry name" value="GGDEF"/>
    <property type="match status" value="1"/>
</dbReference>
<dbReference type="InterPro" id="IPR035965">
    <property type="entry name" value="PAS-like_dom_sf"/>
</dbReference>
<dbReference type="Pfam" id="PF00563">
    <property type="entry name" value="EAL"/>
    <property type="match status" value="1"/>
</dbReference>
<dbReference type="FunFam" id="3.30.70.270:FF:000001">
    <property type="entry name" value="Diguanylate cyclase domain protein"/>
    <property type="match status" value="1"/>
</dbReference>
<dbReference type="InterPro" id="IPR000014">
    <property type="entry name" value="PAS"/>
</dbReference>
<dbReference type="InterPro" id="IPR000160">
    <property type="entry name" value="GGDEF_dom"/>
</dbReference>
<dbReference type="Pfam" id="PF00990">
    <property type="entry name" value="GGDEF"/>
    <property type="match status" value="1"/>
</dbReference>
<feature type="domain" description="GGDEF" evidence="4">
    <location>
        <begin position="308"/>
        <end position="440"/>
    </location>
</feature>
<dbReference type="PANTHER" id="PTHR44757">
    <property type="entry name" value="DIGUANYLATE CYCLASE DGCP"/>
    <property type="match status" value="1"/>
</dbReference>
<evidence type="ECO:0000259" key="3">
    <source>
        <dbReference type="PROSITE" id="PS50883"/>
    </source>
</evidence>
<dbReference type="EMBL" id="FPBH01000011">
    <property type="protein sequence ID" value="SFU14187.1"/>
    <property type="molecule type" value="Genomic_DNA"/>
</dbReference>
<dbReference type="Gene3D" id="3.30.70.270">
    <property type="match status" value="1"/>
</dbReference>